<gene>
    <name evidence="8" type="ORF">WHR41_02540</name>
</gene>
<evidence type="ECO:0000256" key="2">
    <source>
        <dbReference type="ARBA" id="ARBA00012485"/>
    </source>
</evidence>
<feature type="domain" description="HECT" evidence="7">
    <location>
        <begin position="744"/>
        <end position="1122"/>
    </location>
</feature>
<evidence type="ECO:0000313" key="9">
    <source>
        <dbReference type="Proteomes" id="UP000803884"/>
    </source>
</evidence>
<dbReference type="PROSITE" id="PS50096">
    <property type="entry name" value="IQ"/>
    <property type="match status" value="1"/>
</dbReference>
<dbReference type="GO" id="GO:0000209">
    <property type="term" value="P:protein polyubiquitination"/>
    <property type="evidence" value="ECO:0007669"/>
    <property type="project" value="InterPro"/>
</dbReference>
<dbReference type="FunFam" id="3.30.2410.10:FF:000011">
    <property type="entry name" value="Putative Ubiquitin-protein ligase E3C"/>
    <property type="match status" value="1"/>
</dbReference>
<keyword evidence="9" id="KW-1185">Reference proteome</keyword>
<evidence type="ECO:0000313" key="8">
    <source>
        <dbReference type="EMBL" id="KAL1588951.1"/>
    </source>
</evidence>
<dbReference type="SMART" id="SM00119">
    <property type="entry name" value="HECTc"/>
    <property type="match status" value="1"/>
</dbReference>
<dbReference type="InterPro" id="IPR000569">
    <property type="entry name" value="HECT_dom"/>
</dbReference>
<dbReference type="GO" id="GO:0061630">
    <property type="term" value="F:ubiquitin protein ligase activity"/>
    <property type="evidence" value="ECO:0007669"/>
    <property type="project" value="UniProtKB-EC"/>
</dbReference>
<evidence type="ECO:0000259" key="7">
    <source>
        <dbReference type="PROSITE" id="PS50237"/>
    </source>
</evidence>
<feature type="region of interest" description="Disordered" evidence="6">
    <location>
        <begin position="1"/>
        <end position="41"/>
    </location>
</feature>
<evidence type="ECO:0000256" key="4">
    <source>
        <dbReference type="ARBA" id="ARBA00022786"/>
    </source>
</evidence>
<dbReference type="Pfam" id="PF00632">
    <property type="entry name" value="HECT"/>
    <property type="match status" value="1"/>
</dbReference>
<protein>
    <recommendedName>
        <fullName evidence="2">HECT-type E3 ubiquitin transferase</fullName>
        <ecNumber evidence="2">2.3.2.26</ecNumber>
    </recommendedName>
</protein>
<dbReference type="PROSITE" id="PS50237">
    <property type="entry name" value="HECT"/>
    <property type="match status" value="1"/>
</dbReference>
<dbReference type="SUPFAM" id="SSF56204">
    <property type="entry name" value="Hect, E3 ligase catalytic domain"/>
    <property type="match status" value="1"/>
</dbReference>
<dbReference type="EC" id="2.3.2.26" evidence="2"/>
<evidence type="ECO:0000256" key="6">
    <source>
        <dbReference type="SAM" id="MobiDB-lite"/>
    </source>
</evidence>
<reference evidence="8 9" key="1">
    <citation type="journal article" date="2020" name="Microbiol. Resour. Announc.">
        <title>Draft Genome Sequence of a Cladosporium Species Isolated from the Mesophotic Ascidian Didemnum maculosum.</title>
        <authorList>
            <person name="Gioti A."/>
            <person name="Siaperas R."/>
            <person name="Nikolaivits E."/>
            <person name="Le Goff G."/>
            <person name="Ouazzani J."/>
            <person name="Kotoulas G."/>
            <person name="Topakas E."/>
        </authorList>
    </citation>
    <scope>NUCLEOTIDE SEQUENCE [LARGE SCALE GENOMIC DNA]</scope>
    <source>
        <strain evidence="8 9">TM138-S3</strain>
    </source>
</reference>
<dbReference type="RefSeq" id="XP_069232056.1">
    <property type="nucleotide sequence ID" value="XM_069371146.1"/>
</dbReference>
<keyword evidence="4 5" id="KW-0833">Ubl conjugation pathway</keyword>
<proteinExistence type="predicted"/>
<keyword evidence="3" id="KW-0808">Transferase</keyword>
<sequence>MYQSFTGQSRRPRQVNLSGRPSNPFAAANPSTGPQSTIASAQQERLQRQQQRERVQASGRIQRVWRGHSARRKAFKSWREIWDAAEEQPRANGVYASAEESLSQLNRLLLFFSPKREASDIKRLGWYGMKQISTSETVPCNDGPWPDAYSKLRRACLRALGARGEKQDQELDHTILNVLAFAARRSTSMQQADAVTYYEALTSLQRAPEDAIQNALIAPLGDEGAYAGLVVLLGRPLSQPMLSLLKSAVYRPSLIHALSRADFLQTSARSRLWLLGNFNFLCGDTRVGITNTIAQLLGSLADYVYFEDKPIDVDNLQFDREYLSKDPAYLPLNTFLHEQTSSLVNQESVRNLLVRNSTADSSYTNGEQSNTNAQVFANYALTLLRCFTRKADDIRMWLYLGPTKPHEIPATRFFWNAAKTTSVFSVVCKDSRAVVPLMKSSSAADQREDWTVVMVFLELYTFLLKIMDDEEFMGRSTSGPQSAIPIEDVAILVTFLKNLGFTLYFNAAELNESSLPVARDSGSLSSHFGGRIASETIAEDAEPKPLTVAGMPGMTADYLKGIVTGLLRSIYERDSRRSFLPADHWLMTSRFDMTAFIPGVVAEEENRHRIADQEEEDGDADDSDDEMYDFSSRGPASYHRNQEARARAQRKASRRRYLESVAPRLEILQNMPFFIPFHTRVEIFRQFVHLDQSKRRNGLVDPDTWRANMMFSPQEPGRNMLARHHAQIKRKSEFEDAFQAFYELGADLKEPIQITFLDEFGLQEAGIDGGGVTKEFLTSVINQAFNPANGGLEKYFIENEKHLLFPNPTAMDDAIAILREAGLKDGHMKPFLREIFQKYEFLGRIIGKCLYEGILVDVSFAGFFLKKWALTGGHGSAPSESGYRANINDLRDFDEALYKGLLDVKSAPDASAYGLTFTVDDLVGSRDKKQVVERELIAGGADTPVTNENRLIYLNRMSWYRLQGQSAPQTNAFLKGLSSIIQPTWLSMFNQAELQTLIGGAQAGIDVGDLRRNTQYGGVYVIGDDGQEHPSVRLFWRVMEGLPDEDRRKVLKFVTSTPRGPLLGFSNLNPRFSIRDSSSDEGRIPSASTCVNLLKLPMYKSEDVLREKLLYAVNSGAGFDLS</sequence>
<dbReference type="EMBL" id="JAAQHG020000006">
    <property type="protein sequence ID" value="KAL1588951.1"/>
    <property type="molecule type" value="Genomic_DNA"/>
</dbReference>
<evidence type="ECO:0000256" key="5">
    <source>
        <dbReference type="PROSITE-ProRule" id="PRU00104"/>
    </source>
</evidence>
<dbReference type="Gene3D" id="3.30.2160.10">
    <property type="entry name" value="Hect, E3 ligase catalytic domain"/>
    <property type="match status" value="1"/>
</dbReference>
<evidence type="ECO:0000256" key="1">
    <source>
        <dbReference type="ARBA" id="ARBA00000885"/>
    </source>
</evidence>
<dbReference type="InterPro" id="IPR044611">
    <property type="entry name" value="E3A/B/C-like"/>
</dbReference>
<dbReference type="CDD" id="cd00078">
    <property type="entry name" value="HECTc"/>
    <property type="match status" value="1"/>
</dbReference>
<dbReference type="PANTHER" id="PTHR45700:SF2">
    <property type="entry name" value="UBIQUITIN-PROTEIN LIGASE E3C"/>
    <property type="match status" value="1"/>
</dbReference>
<comment type="caution">
    <text evidence="8">The sequence shown here is derived from an EMBL/GenBank/DDBJ whole genome shotgun (WGS) entry which is preliminary data.</text>
</comment>
<accession>A0AB34KZI8</accession>
<dbReference type="GO" id="GO:0006511">
    <property type="term" value="P:ubiquitin-dependent protein catabolic process"/>
    <property type="evidence" value="ECO:0007669"/>
    <property type="project" value="TreeGrafter"/>
</dbReference>
<dbReference type="Gene3D" id="3.30.2410.10">
    <property type="entry name" value="Hect, E3 ligase catalytic domain"/>
    <property type="match status" value="1"/>
</dbReference>
<feature type="active site" description="Glycyl thioester intermediate" evidence="5">
    <location>
        <position position="1090"/>
    </location>
</feature>
<dbReference type="AlphaFoldDB" id="A0AB34KZI8"/>
<comment type="catalytic activity">
    <reaction evidence="1">
        <text>S-ubiquitinyl-[E2 ubiquitin-conjugating enzyme]-L-cysteine + [acceptor protein]-L-lysine = [E2 ubiquitin-conjugating enzyme]-L-cysteine + N(6)-ubiquitinyl-[acceptor protein]-L-lysine.</text>
        <dbReference type="EC" id="2.3.2.26"/>
    </reaction>
</comment>
<dbReference type="PANTHER" id="PTHR45700">
    <property type="entry name" value="UBIQUITIN-PROTEIN LIGASE E3C"/>
    <property type="match status" value="1"/>
</dbReference>
<organism evidence="8 9">
    <name type="scientific">Cladosporium halotolerans</name>
    <dbReference type="NCBI Taxonomy" id="1052096"/>
    <lineage>
        <taxon>Eukaryota</taxon>
        <taxon>Fungi</taxon>
        <taxon>Dikarya</taxon>
        <taxon>Ascomycota</taxon>
        <taxon>Pezizomycotina</taxon>
        <taxon>Dothideomycetes</taxon>
        <taxon>Dothideomycetidae</taxon>
        <taxon>Cladosporiales</taxon>
        <taxon>Cladosporiaceae</taxon>
        <taxon>Cladosporium</taxon>
    </lineage>
</organism>
<name>A0AB34KZI8_9PEZI</name>
<feature type="compositionally biased region" description="Polar residues" evidence="6">
    <location>
        <begin position="1"/>
        <end position="21"/>
    </location>
</feature>
<dbReference type="GeneID" id="96003984"/>
<feature type="compositionally biased region" description="Acidic residues" evidence="6">
    <location>
        <begin position="613"/>
        <end position="628"/>
    </location>
</feature>
<dbReference type="Proteomes" id="UP000803884">
    <property type="component" value="Unassembled WGS sequence"/>
</dbReference>
<feature type="compositionally biased region" description="Polar residues" evidence="6">
    <location>
        <begin position="29"/>
        <end position="41"/>
    </location>
</feature>
<dbReference type="InterPro" id="IPR035983">
    <property type="entry name" value="Hect_E3_ubiquitin_ligase"/>
</dbReference>
<feature type="region of interest" description="Disordered" evidence="6">
    <location>
        <begin position="604"/>
        <end position="652"/>
    </location>
</feature>
<dbReference type="Gene3D" id="3.90.1750.10">
    <property type="entry name" value="Hect, E3 ligase catalytic domains"/>
    <property type="match status" value="1"/>
</dbReference>
<evidence type="ECO:0000256" key="3">
    <source>
        <dbReference type="ARBA" id="ARBA00022679"/>
    </source>
</evidence>